<dbReference type="InterPro" id="IPR006680">
    <property type="entry name" value="Amidohydro-rel"/>
</dbReference>
<dbReference type="Pfam" id="PF01979">
    <property type="entry name" value="Amidohydro_1"/>
    <property type="match status" value="1"/>
</dbReference>
<dbReference type="EMBL" id="JACHJK010000027">
    <property type="protein sequence ID" value="MBB5932512.1"/>
    <property type="molecule type" value="Genomic_DNA"/>
</dbReference>
<evidence type="ECO:0000256" key="1">
    <source>
        <dbReference type="ARBA" id="ARBA00022801"/>
    </source>
</evidence>
<name>A0A7W9Q4N2_9ACTN</name>
<dbReference type="NCBIfam" id="NF006056">
    <property type="entry name" value="PRK08204.1"/>
    <property type="match status" value="1"/>
</dbReference>
<dbReference type="Proteomes" id="UP000585836">
    <property type="component" value="Unassembled WGS sequence"/>
</dbReference>
<dbReference type="InterPro" id="IPR032466">
    <property type="entry name" value="Metal_Hydrolase"/>
</dbReference>
<evidence type="ECO:0000313" key="3">
    <source>
        <dbReference type="EMBL" id="MBB5932512.1"/>
    </source>
</evidence>
<dbReference type="PANTHER" id="PTHR43794:SF11">
    <property type="entry name" value="AMIDOHYDROLASE-RELATED DOMAIN-CONTAINING PROTEIN"/>
    <property type="match status" value="1"/>
</dbReference>
<evidence type="ECO:0000313" key="4">
    <source>
        <dbReference type="Proteomes" id="UP000585836"/>
    </source>
</evidence>
<dbReference type="GO" id="GO:0016810">
    <property type="term" value="F:hydrolase activity, acting on carbon-nitrogen (but not peptide) bonds"/>
    <property type="evidence" value="ECO:0007669"/>
    <property type="project" value="InterPro"/>
</dbReference>
<feature type="domain" description="Amidohydrolase-related" evidence="2">
    <location>
        <begin position="62"/>
        <end position="404"/>
    </location>
</feature>
<reference evidence="3 4" key="1">
    <citation type="submission" date="2020-08" db="EMBL/GenBank/DDBJ databases">
        <title>Genomic Encyclopedia of Type Strains, Phase III (KMG-III): the genomes of soil and plant-associated and newly described type strains.</title>
        <authorList>
            <person name="Whitman W."/>
        </authorList>
    </citation>
    <scope>NUCLEOTIDE SEQUENCE [LARGE SCALE GENOMIC DNA]</scope>
    <source>
        <strain evidence="3 4">CECT 3313</strain>
    </source>
</reference>
<gene>
    <name evidence="3" type="ORF">FHS34_008022</name>
</gene>
<protein>
    <submittedName>
        <fullName evidence="3">Cytosine/adenosine deaminase-related metal-dependent hydrolase</fullName>
    </submittedName>
</protein>
<dbReference type="SUPFAM" id="SSF51556">
    <property type="entry name" value="Metallo-dependent hydrolases"/>
    <property type="match status" value="1"/>
</dbReference>
<proteinExistence type="predicted"/>
<comment type="caution">
    <text evidence="3">The sequence shown here is derived from an EMBL/GenBank/DDBJ whole genome shotgun (WGS) entry which is preliminary data.</text>
</comment>
<dbReference type="PANTHER" id="PTHR43794">
    <property type="entry name" value="AMINOHYDROLASE SSNA-RELATED"/>
    <property type="match status" value="1"/>
</dbReference>
<organism evidence="3 4">
    <name type="scientific">Streptomyces echinatus</name>
    <dbReference type="NCBI Taxonomy" id="67293"/>
    <lineage>
        <taxon>Bacteria</taxon>
        <taxon>Bacillati</taxon>
        <taxon>Actinomycetota</taxon>
        <taxon>Actinomycetes</taxon>
        <taxon>Kitasatosporales</taxon>
        <taxon>Streptomycetaceae</taxon>
        <taxon>Streptomyces</taxon>
    </lineage>
</organism>
<evidence type="ECO:0000259" key="2">
    <source>
        <dbReference type="Pfam" id="PF01979"/>
    </source>
</evidence>
<dbReference type="Gene3D" id="3.20.20.140">
    <property type="entry name" value="Metal-dependent hydrolases"/>
    <property type="match status" value="1"/>
</dbReference>
<dbReference type="Gene3D" id="2.30.40.10">
    <property type="entry name" value="Urease, subunit C, domain 1"/>
    <property type="match status" value="1"/>
</dbReference>
<keyword evidence="4" id="KW-1185">Reference proteome</keyword>
<accession>A0A7W9Q4N2</accession>
<dbReference type="SUPFAM" id="SSF51338">
    <property type="entry name" value="Composite domain of metallo-dependent hydrolases"/>
    <property type="match status" value="1"/>
</dbReference>
<keyword evidence="1 3" id="KW-0378">Hydrolase</keyword>
<dbReference type="InterPro" id="IPR011059">
    <property type="entry name" value="Metal-dep_hydrolase_composite"/>
</dbReference>
<dbReference type="InterPro" id="IPR050287">
    <property type="entry name" value="MTA/SAH_deaminase"/>
</dbReference>
<dbReference type="AlphaFoldDB" id="A0A7W9Q4N2"/>
<dbReference type="RefSeq" id="WP_184975004.1">
    <property type="nucleotide sequence ID" value="NZ_BAAAWF010000079.1"/>
</dbReference>
<sequence>MPGTTALPPARLLLRDACVIDTEPHPVALPHHDVLIEGDRIAAVGPRLPADGAQVLDARGHIVLPGFVDTHRHLWQTPLRAAAVDTDLDGYLRHVLGELGPRLRPEDLRTANLAGALECLDAGITTVQDFSHAQYTPDHTAAALDGLHAAGIRAVFGYGYPVFSPEARRTDDVRRAHALHTTSGATGLVSFALAPLGPSYSPIDTVTEDWRLARELGLRLAVHTGASPDTPRPVDALARAGLLGPDTLYVHGNSLPDDELRRIADSGGTASIAPAVEAAMGHGAPMINRLRAAGVTTGLGADVVTTVAGDMFSLMRAALTTGHLCPDGERPTAATVLRMATQDGAAALGLADTIGSLRPGKQADLILLRAGAVNLAAHHDPVGAVVTCAHPGNIDTVLVAGRPVKQAGRLLNPHLTDTLTRLHDTAARLRHP</sequence>